<dbReference type="AlphaFoldDB" id="A0A8S1TLY8"/>
<organism evidence="3 4">
    <name type="scientific">Paramecium octaurelia</name>
    <dbReference type="NCBI Taxonomy" id="43137"/>
    <lineage>
        <taxon>Eukaryota</taxon>
        <taxon>Sar</taxon>
        <taxon>Alveolata</taxon>
        <taxon>Ciliophora</taxon>
        <taxon>Intramacronucleata</taxon>
        <taxon>Oligohymenophorea</taxon>
        <taxon>Peniculida</taxon>
        <taxon>Parameciidae</taxon>
        <taxon>Paramecium</taxon>
    </lineage>
</organism>
<dbReference type="Proteomes" id="UP000683925">
    <property type="component" value="Unassembled WGS sequence"/>
</dbReference>
<feature type="transmembrane region" description="Helical" evidence="2">
    <location>
        <begin position="38"/>
        <end position="60"/>
    </location>
</feature>
<dbReference type="OMA" id="QGIMTLY"/>
<accession>A0A8S1TLY8</accession>
<dbReference type="OrthoDB" id="10602797at2759"/>
<dbReference type="EMBL" id="CAJJDP010000026">
    <property type="protein sequence ID" value="CAD8152282.1"/>
    <property type="molecule type" value="Genomic_DNA"/>
</dbReference>
<proteinExistence type="predicted"/>
<feature type="compositionally biased region" description="Polar residues" evidence="1">
    <location>
        <begin position="1"/>
        <end position="11"/>
    </location>
</feature>
<feature type="transmembrane region" description="Helical" evidence="2">
    <location>
        <begin position="72"/>
        <end position="90"/>
    </location>
</feature>
<evidence type="ECO:0000313" key="3">
    <source>
        <dbReference type="EMBL" id="CAD8152282.1"/>
    </source>
</evidence>
<evidence type="ECO:0000256" key="2">
    <source>
        <dbReference type="SAM" id="Phobius"/>
    </source>
</evidence>
<sequence>MDQEDNAQLQSNDRDGVNAKEQGSQKKYRVHNDNMKTFMIKIMIINVLQTLFNGLRYQFYLNNIKIKERLELSLLILLFYPIMIVLFRCYRKSTKFKNSLCLYSFFILFFISFVPFPSQFYQVFQDFDQLSYQINYLMLAIINLIVAYPMNIVYLYFTNYLMERNFQIIQYIVAFLVAIIYLIIFLPKCHEAGSTICSMYQSVISILYFQGIMTLYLLIQIQLLFETLEGKHKLQPNQIIYGYMQIQTRSFLYCFKD</sequence>
<feature type="transmembrane region" description="Helical" evidence="2">
    <location>
        <begin position="136"/>
        <end position="156"/>
    </location>
</feature>
<keyword evidence="2" id="KW-0472">Membrane</keyword>
<keyword evidence="4" id="KW-1185">Reference proteome</keyword>
<evidence type="ECO:0000313" key="4">
    <source>
        <dbReference type="Proteomes" id="UP000683925"/>
    </source>
</evidence>
<gene>
    <name evidence="3" type="ORF">POCTA_138.1.T0260171</name>
</gene>
<keyword evidence="2" id="KW-1133">Transmembrane helix</keyword>
<protein>
    <recommendedName>
        <fullName evidence="5">Transmembrane protein</fullName>
    </recommendedName>
</protein>
<feature type="transmembrane region" description="Helical" evidence="2">
    <location>
        <begin position="102"/>
        <end position="124"/>
    </location>
</feature>
<evidence type="ECO:0008006" key="5">
    <source>
        <dbReference type="Google" id="ProtNLM"/>
    </source>
</evidence>
<feature type="region of interest" description="Disordered" evidence="1">
    <location>
        <begin position="1"/>
        <end position="25"/>
    </location>
</feature>
<keyword evidence="2" id="KW-0812">Transmembrane</keyword>
<comment type="caution">
    <text evidence="3">The sequence shown here is derived from an EMBL/GenBank/DDBJ whole genome shotgun (WGS) entry which is preliminary data.</text>
</comment>
<name>A0A8S1TLY8_PAROT</name>
<feature type="transmembrane region" description="Helical" evidence="2">
    <location>
        <begin position="168"/>
        <end position="186"/>
    </location>
</feature>
<feature type="transmembrane region" description="Helical" evidence="2">
    <location>
        <begin position="206"/>
        <end position="225"/>
    </location>
</feature>
<evidence type="ECO:0000256" key="1">
    <source>
        <dbReference type="SAM" id="MobiDB-lite"/>
    </source>
</evidence>
<reference evidence="3" key="1">
    <citation type="submission" date="2021-01" db="EMBL/GenBank/DDBJ databases">
        <authorList>
            <consortium name="Genoscope - CEA"/>
            <person name="William W."/>
        </authorList>
    </citation>
    <scope>NUCLEOTIDE SEQUENCE</scope>
</reference>